<feature type="domain" description="Dinitrogenase iron-molybdenum cofactor biosynthesis" evidence="3">
    <location>
        <begin position="120"/>
        <end position="207"/>
    </location>
</feature>
<reference evidence="4" key="2">
    <citation type="journal article" date="2021" name="PeerJ">
        <title>Extensive microbial diversity within the chicken gut microbiome revealed by metagenomics and culture.</title>
        <authorList>
            <person name="Gilroy R."/>
            <person name="Ravi A."/>
            <person name="Getino M."/>
            <person name="Pursley I."/>
            <person name="Horton D.L."/>
            <person name="Alikhan N.F."/>
            <person name="Baker D."/>
            <person name="Gharbi K."/>
            <person name="Hall N."/>
            <person name="Watson M."/>
            <person name="Adriaenssens E.M."/>
            <person name="Foster-Nyarko E."/>
            <person name="Jarju S."/>
            <person name="Secka A."/>
            <person name="Antonio M."/>
            <person name="Oren A."/>
            <person name="Chaudhuri R.R."/>
            <person name="La Ragione R."/>
            <person name="Hildebrand F."/>
            <person name="Pallen M.J."/>
        </authorList>
    </citation>
    <scope>NUCLEOTIDE SEQUENCE</scope>
    <source>
        <strain evidence="4">CHK190-19873</strain>
    </source>
</reference>
<dbReference type="Proteomes" id="UP000823935">
    <property type="component" value="Unassembled WGS sequence"/>
</dbReference>
<dbReference type="HAMAP" id="MF_00674">
    <property type="entry name" value="UPF0251"/>
    <property type="match status" value="1"/>
</dbReference>
<proteinExistence type="inferred from homology"/>
<comment type="similarity">
    <text evidence="1 2">Belongs to the UPF0251 family.</text>
</comment>
<gene>
    <name evidence="4" type="ORF">IAB44_04420</name>
</gene>
<dbReference type="Pfam" id="PF02001">
    <property type="entry name" value="DUF134"/>
    <property type="match status" value="1"/>
</dbReference>
<evidence type="ECO:0000256" key="2">
    <source>
        <dbReference type="HAMAP-Rule" id="MF_00674"/>
    </source>
</evidence>
<dbReference type="Gene3D" id="3.30.420.130">
    <property type="entry name" value="Dinitrogenase iron-molybdenum cofactor biosynthesis domain"/>
    <property type="match status" value="1"/>
</dbReference>
<reference evidence="4" key="1">
    <citation type="submission" date="2020-10" db="EMBL/GenBank/DDBJ databases">
        <authorList>
            <person name="Gilroy R."/>
        </authorList>
    </citation>
    <scope>NUCLEOTIDE SEQUENCE</scope>
    <source>
        <strain evidence="4">CHK190-19873</strain>
    </source>
</reference>
<name>A0A9D1JJK6_9FIRM</name>
<evidence type="ECO:0000259" key="3">
    <source>
        <dbReference type="Pfam" id="PF02579"/>
    </source>
</evidence>
<evidence type="ECO:0000313" key="4">
    <source>
        <dbReference type="EMBL" id="HIS30783.1"/>
    </source>
</evidence>
<comment type="caution">
    <text evidence="4">The sequence shown here is derived from an EMBL/GenBank/DDBJ whole genome shotgun (WGS) entry which is preliminary data.</text>
</comment>
<dbReference type="SUPFAM" id="SSF88659">
    <property type="entry name" value="Sigma3 and sigma4 domains of RNA polymerase sigma factors"/>
    <property type="match status" value="1"/>
</dbReference>
<protein>
    <recommendedName>
        <fullName evidence="2">UPF0251 protein IAB44_04420</fullName>
    </recommendedName>
</protein>
<dbReference type="Pfam" id="PF02579">
    <property type="entry name" value="Nitro_FeMo-Co"/>
    <property type="match status" value="1"/>
</dbReference>
<dbReference type="InterPro" id="IPR036388">
    <property type="entry name" value="WH-like_DNA-bd_sf"/>
</dbReference>
<dbReference type="PANTHER" id="PTHR37478:SF2">
    <property type="entry name" value="UPF0251 PROTEIN TK0562"/>
    <property type="match status" value="1"/>
</dbReference>
<sequence>MPRARKCRRICGLPRISGLMPVGDFPASSVSLQMTLDEYEVIRLMDLEKLTQEQCAARMGIARTTVTGIYESARTKLAMALVNGHPLTVSGGDYRICGHSAACMKNKEESPMKIAVTYENGEIFQHFGHTEAFKIYETENGTVLRSEVVSTNGSGHGALAGFLTDHGVQALICGGIGAGAQNALKAAGIRLYGGVSGSADEAVNALLAGSLSYNPDITCTHHEGHEHSCHGEGGHGCGGHGDAGHECGGGHGNGHSCGGH</sequence>
<dbReference type="CDD" id="cd00851">
    <property type="entry name" value="MTH1175"/>
    <property type="match status" value="1"/>
</dbReference>
<organism evidence="4 5">
    <name type="scientific">Candidatus Limivivens intestinipullorum</name>
    <dbReference type="NCBI Taxonomy" id="2840858"/>
    <lineage>
        <taxon>Bacteria</taxon>
        <taxon>Bacillati</taxon>
        <taxon>Bacillota</taxon>
        <taxon>Clostridia</taxon>
        <taxon>Lachnospirales</taxon>
        <taxon>Lachnospiraceae</taxon>
        <taxon>Lachnospiraceae incertae sedis</taxon>
        <taxon>Candidatus Limivivens</taxon>
    </lineage>
</organism>
<dbReference type="AlphaFoldDB" id="A0A9D1JJK6"/>
<dbReference type="EMBL" id="DVIQ01000023">
    <property type="protein sequence ID" value="HIS30783.1"/>
    <property type="molecule type" value="Genomic_DNA"/>
</dbReference>
<dbReference type="InterPro" id="IPR013324">
    <property type="entry name" value="RNA_pol_sigma_r3/r4-like"/>
</dbReference>
<dbReference type="InterPro" id="IPR003731">
    <property type="entry name" value="Di-Nase_FeMo-co_biosynth"/>
</dbReference>
<dbReference type="InterPro" id="IPR036105">
    <property type="entry name" value="DiNase_FeMo-co_biosyn_sf"/>
</dbReference>
<dbReference type="Gene3D" id="1.10.10.10">
    <property type="entry name" value="Winged helix-like DNA-binding domain superfamily/Winged helix DNA-binding domain"/>
    <property type="match status" value="1"/>
</dbReference>
<dbReference type="InterPro" id="IPR002852">
    <property type="entry name" value="UPF0251"/>
</dbReference>
<dbReference type="InterPro" id="IPR033913">
    <property type="entry name" value="MTH1175_dom"/>
</dbReference>
<accession>A0A9D1JJK6</accession>
<evidence type="ECO:0000256" key="1">
    <source>
        <dbReference type="ARBA" id="ARBA00009350"/>
    </source>
</evidence>
<evidence type="ECO:0000313" key="5">
    <source>
        <dbReference type="Proteomes" id="UP000823935"/>
    </source>
</evidence>
<dbReference type="PANTHER" id="PTHR37478">
    <property type="match status" value="1"/>
</dbReference>
<dbReference type="SUPFAM" id="SSF53146">
    <property type="entry name" value="Nitrogenase accessory factor-like"/>
    <property type="match status" value="1"/>
</dbReference>